<evidence type="ECO:0000256" key="1">
    <source>
        <dbReference type="SAM" id="SignalP"/>
    </source>
</evidence>
<proteinExistence type="predicted"/>
<organism evidence="2">
    <name type="scientific">Blastobotrys adeninivorans</name>
    <name type="common">Yeast</name>
    <name type="synonym">Arxula adeninivorans</name>
    <dbReference type="NCBI Taxonomy" id="409370"/>
    <lineage>
        <taxon>Eukaryota</taxon>
        <taxon>Fungi</taxon>
        <taxon>Dikarya</taxon>
        <taxon>Ascomycota</taxon>
        <taxon>Saccharomycotina</taxon>
        <taxon>Dipodascomycetes</taxon>
        <taxon>Dipodascales</taxon>
        <taxon>Trichomonascaceae</taxon>
        <taxon>Blastobotrys</taxon>
    </lineage>
</organism>
<dbReference type="EMBL" id="HG937693">
    <property type="protein sequence ID" value="CDP34979.1"/>
    <property type="molecule type" value="Genomic_DNA"/>
</dbReference>
<keyword evidence="1" id="KW-0732">Signal</keyword>
<dbReference type="AlphaFoldDB" id="A0A060T2F6"/>
<reference evidence="2" key="1">
    <citation type="submission" date="2014-02" db="EMBL/GenBank/DDBJ databases">
        <authorList>
            <person name="Genoscope - CEA"/>
        </authorList>
    </citation>
    <scope>NUCLEOTIDE SEQUENCE</scope>
    <source>
        <strain evidence="2">LS3</strain>
    </source>
</reference>
<feature type="chain" id="PRO_5001587945" evidence="1">
    <location>
        <begin position="24"/>
        <end position="94"/>
    </location>
</feature>
<accession>A0A060T2F6</accession>
<feature type="signal peptide" evidence="1">
    <location>
        <begin position="1"/>
        <end position="23"/>
    </location>
</feature>
<name>A0A060T2F6_BLAAD</name>
<reference evidence="2" key="2">
    <citation type="submission" date="2014-06" db="EMBL/GenBank/DDBJ databases">
        <title>The complete genome of Blastobotrys (Arxula) adeninivorans LS3 - a yeast of biotechnological interest.</title>
        <authorList>
            <person name="Kunze G."/>
            <person name="Gaillardin C."/>
            <person name="Czernicka M."/>
            <person name="Durrens P."/>
            <person name="Martin T."/>
            <person name="Boer E."/>
            <person name="Gabaldon T."/>
            <person name="Cruz J."/>
            <person name="Talla E."/>
            <person name="Marck C."/>
            <person name="Goffeau A."/>
            <person name="Barbe V."/>
            <person name="Baret P."/>
            <person name="Baronian K."/>
            <person name="Beier S."/>
            <person name="Bleykasten C."/>
            <person name="Bode R."/>
            <person name="Casaregola S."/>
            <person name="Despons L."/>
            <person name="Fairhead C."/>
            <person name="Giersberg M."/>
            <person name="Gierski P."/>
            <person name="Hahnel U."/>
            <person name="Hartmann A."/>
            <person name="Jankowska D."/>
            <person name="Jubin C."/>
            <person name="Jung P."/>
            <person name="Lafontaine I."/>
            <person name="Leh-Louis V."/>
            <person name="Lemaire M."/>
            <person name="Marcet-Houben M."/>
            <person name="Mascher M."/>
            <person name="Morel G."/>
            <person name="Richard G.-F."/>
            <person name="Riechen J."/>
            <person name="Sacerdot C."/>
            <person name="Sarkar A."/>
            <person name="Savel G."/>
            <person name="Schacherer J."/>
            <person name="Sherman D."/>
            <person name="Straub M.-L."/>
            <person name="Stein N."/>
            <person name="Thierry A."/>
            <person name="Trautwein-Schult A."/>
            <person name="Westhof E."/>
            <person name="Worch S."/>
            <person name="Dujon B."/>
            <person name="Souciet J.-L."/>
            <person name="Wincker P."/>
            <person name="Scholz U."/>
            <person name="Neuveglise N."/>
        </authorList>
    </citation>
    <scope>NUCLEOTIDE SEQUENCE</scope>
    <source>
        <strain evidence="2">LS3</strain>
    </source>
</reference>
<evidence type="ECO:0000313" key="2">
    <source>
        <dbReference type="EMBL" id="CDP34979.1"/>
    </source>
</evidence>
<protein>
    <submittedName>
        <fullName evidence="2">ARAD1C24882p</fullName>
    </submittedName>
</protein>
<gene>
    <name evidence="2" type="ORF">GNLVRS02_ARAD1C24882g</name>
</gene>
<sequence length="94" mass="10639">MASVSLMRLLVLSPLLLACSCTAKVPESLQEYIAQWEHNYQTYRNSKQPPLYSQFDQIDRLVESSTKWKRDLGQASLVRPASLAILVAIGAWML</sequence>